<evidence type="ECO:0000313" key="4">
    <source>
        <dbReference type="Proteomes" id="UP000199170"/>
    </source>
</evidence>
<gene>
    <name evidence="3" type="ORF">SAMN04487946_106142</name>
</gene>
<dbReference type="Proteomes" id="UP000199170">
    <property type="component" value="Unassembled WGS sequence"/>
</dbReference>
<dbReference type="RefSeq" id="WP_245705776.1">
    <property type="nucleotide sequence ID" value="NZ_FNPB01000006.1"/>
</dbReference>
<feature type="domain" description="DUF7964" evidence="2">
    <location>
        <begin position="3"/>
        <end position="88"/>
    </location>
</feature>
<name>A0A1H3H3C9_9EURY</name>
<accession>A0A1H3H3C9</accession>
<protein>
    <recommendedName>
        <fullName evidence="2">DUF7964 domain-containing protein</fullName>
    </recommendedName>
</protein>
<organism evidence="3 4">
    <name type="scientific">Halobellus clavatus</name>
    <dbReference type="NCBI Taxonomy" id="660517"/>
    <lineage>
        <taxon>Archaea</taxon>
        <taxon>Methanobacteriati</taxon>
        <taxon>Methanobacteriota</taxon>
        <taxon>Stenosarchaea group</taxon>
        <taxon>Halobacteria</taxon>
        <taxon>Halobacteriales</taxon>
        <taxon>Haloferacaceae</taxon>
        <taxon>Halobellus</taxon>
    </lineage>
</organism>
<keyword evidence="4" id="KW-1185">Reference proteome</keyword>
<dbReference type="Pfam" id="PF25912">
    <property type="entry name" value="DUF7964"/>
    <property type="match status" value="1"/>
</dbReference>
<reference evidence="4" key="1">
    <citation type="submission" date="2016-10" db="EMBL/GenBank/DDBJ databases">
        <authorList>
            <person name="Varghese N."/>
            <person name="Submissions S."/>
        </authorList>
    </citation>
    <scope>NUCLEOTIDE SEQUENCE [LARGE SCALE GENOMIC DNA]</scope>
    <source>
        <strain evidence="4">CGMCC 1.10118</strain>
    </source>
</reference>
<sequence length="122" mass="12927">MSVVESLPPRPLDPEELLQLNAAEALELAVPIEDEGRVSGVLVATDTWVKGLALDAAEPSWTVVETVTLDDETERVDGLQACEAAILRFRGDDPETLTPADAPGSFEPTPPDATDAADDSET</sequence>
<dbReference type="EMBL" id="FNPB01000006">
    <property type="protein sequence ID" value="SDY10022.1"/>
    <property type="molecule type" value="Genomic_DNA"/>
</dbReference>
<dbReference type="STRING" id="660517.SAMN04487946_106142"/>
<evidence type="ECO:0000256" key="1">
    <source>
        <dbReference type="SAM" id="MobiDB-lite"/>
    </source>
</evidence>
<proteinExistence type="predicted"/>
<feature type="region of interest" description="Disordered" evidence="1">
    <location>
        <begin position="90"/>
        <end position="122"/>
    </location>
</feature>
<evidence type="ECO:0000313" key="3">
    <source>
        <dbReference type="EMBL" id="SDY10022.1"/>
    </source>
</evidence>
<evidence type="ECO:0000259" key="2">
    <source>
        <dbReference type="Pfam" id="PF25912"/>
    </source>
</evidence>
<dbReference type="AlphaFoldDB" id="A0A1H3H3C9"/>
<dbReference type="InterPro" id="IPR058270">
    <property type="entry name" value="DUF7964"/>
</dbReference>